<dbReference type="STRING" id="1121326.CLMAG_11660"/>
<keyword evidence="6" id="KW-1185">Reference proteome</keyword>
<dbReference type="InterPro" id="IPR001650">
    <property type="entry name" value="Helicase_C-like"/>
</dbReference>
<organism evidence="5 6">
    <name type="scientific">Clostridium magnum DSM 2767</name>
    <dbReference type="NCBI Taxonomy" id="1121326"/>
    <lineage>
        <taxon>Bacteria</taxon>
        <taxon>Bacillati</taxon>
        <taxon>Bacillota</taxon>
        <taxon>Clostridia</taxon>
        <taxon>Eubacteriales</taxon>
        <taxon>Clostridiaceae</taxon>
        <taxon>Clostridium</taxon>
    </lineage>
</organism>
<dbReference type="CDD" id="cd18012">
    <property type="entry name" value="DEXQc_arch_SWI2_SNF2"/>
    <property type="match status" value="1"/>
</dbReference>
<name>A0A162UNI1_9CLOT</name>
<dbReference type="RefSeq" id="WP_066619083.1">
    <property type="nucleotide sequence ID" value="NZ_FQXL01000009.1"/>
</dbReference>
<sequence>MFSYVPEKHGFKKEDVQLIKLIATSNKFGKDKFEEDKVYLDNGEVKNFLEIMKDRSFDINIQNKLYKNIKIIEKDMPLQFEIKEEKERVILKQLNPTPLALTFENDYFLFNGNIYKPSFVQVYKYSQFYKKFMETNSSEIRYKSTDAERIISLLSFKLKDISKSLKVIQLEKAKEEDIPVKTYIDINESNKGIIVRLKFSYGNIEIDPFSDEKYANSSKVGKRDVLQERRIIELIRNLQFVHSKEGFLLSYDNTKAVVDFIKKGIEKLEKLATVSCVEDIKNVKIYEAGEYTPKVKFYHQYLEFTLDISNISFIDVVNILEAAQYDEGYHRLSNGDYVSLENNQLIKIANIIGERKIESKSTLKGWFTVLRKISVTTGRVYKRRDNLDEEILRKQAENEKFYKEKNEKLKEILMNMEKINENDFKVPEELKDVMRSYQKTGFKWFKTLAIQNLGGILADEMGLGKTLQAIALILSYIEENKENKKAAIVVAPTSLIYNWEREIEKFAPTLKTIVIYGKQKDRISLIKSIEEADVVITSYSILAKDIDYYGSTEFSYCFIDEAQQIKNPKTAAAKATKLVKAEARFALTGTSIENKLSELWAIFDFSMPGYLLSHRNFNELYEFPIMNYKDEKALESLNSIIGPFILRRLKNEVMNELPEKIEHRIIVEMTEEQRVAYFKFLSSSKESIDSEIFSKGYNRSHIHILSALTKLRQLCCHPSIVLQGYIGESAKILTLDSIIEESIAGNHRILLFSQFISVLQILKERLEDKGINCLYLDGSTKSKDRLELVDEFNRGYGEVFLISLKAGGYGLNLTGADTVIHFDPWWNPAVEDQATDRAHRIGQTKNVEVIKIITKDTIEERILKIHDRKRNIVDNVISDKNSEENFISKLSQKEIEELFQ</sequence>
<dbReference type="InterPro" id="IPR014001">
    <property type="entry name" value="Helicase_ATP-bd"/>
</dbReference>
<evidence type="ECO:0000313" key="6">
    <source>
        <dbReference type="Proteomes" id="UP000076603"/>
    </source>
</evidence>
<protein>
    <submittedName>
        <fullName evidence="5">RNA polymerase-associated protein RapA</fullName>
    </submittedName>
</protein>
<dbReference type="PATRIC" id="fig|1121326.3.peg.1132"/>
<dbReference type="InterPro" id="IPR049730">
    <property type="entry name" value="SNF2/RAD54-like_C"/>
</dbReference>
<dbReference type="InterPro" id="IPR013663">
    <property type="entry name" value="Helicase_SWF/SNF/SWI_bac"/>
</dbReference>
<proteinExistence type="predicted"/>
<dbReference type="Pfam" id="PF00176">
    <property type="entry name" value="SNF2-rel_dom"/>
    <property type="match status" value="1"/>
</dbReference>
<dbReference type="Gene3D" id="3.40.50.300">
    <property type="entry name" value="P-loop containing nucleotide triphosphate hydrolases"/>
    <property type="match status" value="1"/>
</dbReference>
<evidence type="ECO:0000256" key="2">
    <source>
        <dbReference type="SAM" id="Coils"/>
    </source>
</evidence>
<dbReference type="InterPro" id="IPR027417">
    <property type="entry name" value="P-loop_NTPase"/>
</dbReference>
<dbReference type="AlphaFoldDB" id="A0A162UNI1"/>
<reference evidence="5 6" key="1">
    <citation type="submission" date="2016-04" db="EMBL/GenBank/DDBJ databases">
        <title>Genome sequence of Clostridium magnum DSM 2767.</title>
        <authorList>
            <person name="Poehlein A."/>
            <person name="Uhlig R."/>
            <person name="Fischer R."/>
            <person name="Bahl H."/>
            <person name="Daniel R."/>
        </authorList>
    </citation>
    <scope>NUCLEOTIDE SEQUENCE [LARGE SCALE GENOMIC DNA]</scope>
    <source>
        <strain evidence="5 6">DSM 2767</strain>
    </source>
</reference>
<feature type="domain" description="Helicase C-terminal" evidence="4">
    <location>
        <begin position="734"/>
        <end position="894"/>
    </location>
</feature>
<evidence type="ECO:0000259" key="4">
    <source>
        <dbReference type="PROSITE" id="PS51194"/>
    </source>
</evidence>
<comment type="caution">
    <text evidence="5">The sequence shown here is derived from an EMBL/GenBank/DDBJ whole genome shotgun (WGS) entry which is preliminary data.</text>
</comment>
<dbReference type="Gene3D" id="3.40.50.10810">
    <property type="entry name" value="Tandem AAA-ATPase domain"/>
    <property type="match status" value="1"/>
</dbReference>
<dbReference type="SUPFAM" id="SSF52540">
    <property type="entry name" value="P-loop containing nucleoside triphosphate hydrolases"/>
    <property type="match status" value="2"/>
</dbReference>
<dbReference type="Proteomes" id="UP000076603">
    <property type="component" value="Unassembled WGS sequence"/>
</dbReference>
<dbReference type="PROSITE" id="PS51194">
    <property type="entry name" value="HELICASE_CTER"/>
    <property type="match status" value="1"/>
</dbReference>
<dbReference type="GO" id="GO:0005524">
    <property type="term" value="F:ATP binding"/>
    <property type="evidence" value="ECO:0007669"/>
    <property type="project" value="InterPro"/>
</dbReference>
<keyword evidence="1" id="KW-0378">Hydrolase</keyword>
<feature type="coiled-coil region" evidence="2">
    <location>
        <begin position="384"/>
        <end position="422"/>
    </location>
</feature>
<keyword evidence="2" id="KW-0175">Coiled coil</keyword>
<evidence type="ECO:0000313" key="5">
    <source>
        <dbReference type="EMBL" id="KZL94113.1"/>
    </source>
</evidence>
<dbReference type="InterPro" id="IPR038718">
    <property type="entry name" value="SNF2-like_sf"/>
</dbReference>
<dbReference type="Pfam" id="PF08455">
    <property type="entry name" value="SNF2_assoc"/>
    <property type="match status" value="1"/>
</dbReference>
<dbReference type="PROSITE" id="PS51192">
    <property type="entry name" value="HELICASE_ATP_BIND_1"/>
    <property type="match status" value="1"/>
</dbReference>
<dbReference type="SMART" id="SM00487">
    <property type="entry name" value="DEXDc"/>
    <property type="match status" value="1"/>
</dbReference>
<dbReference type="SMART" id="SM00490">
    <property type="entry name" value="HELICc"/>
    <property type="match status" value="1"/>
</dbReference>
<dbReference type="PANTHER" id="PTHR10799">
    <property type="entry name" value="SNF2/RAD54 HELICASE FAMILY"/>
    <property type="match status" value="1"/>
</dbReference>
<evidence type="ECO:0000259" key="3">
    <source>
        <dbReference type="PROSITE" id="PS51192"/>
    </source>
</evidence>
<dbReference type="EMBL" id="LWAE01000001">
    <property type="protein sequence ID" value="KZL94113.1"/>
    <property type="molecule type" value="Genomic_DNA"/>
</dbReference>
<dbReference type="CDD" id="cd18793">
    <property type="entry name" value="SF2_C_SNF"/>
    <property type="match status" value="1"/>
</dbReference>
<feature type="domain" description="Helicase ATP-binding" evidence="3">
    <location>
        <begin position="446"/>
        <end position="609"/>
    </location>
</feature>
<dbReference type="Pfam" id="PF00271">
    <property type="entry name" value="Helicase_C"/>
    <property type="match status" value="1"/>
</dbReference>
<dbReference type="InterPro" id="IPR000330">
    <property type="entry name" value="SNF2_N"/>
</dbReference>
<accession>A0A162UNI1</accession>
<gene>
    <name evidence="5" type="primary">rapA_1</name>
    <name evidence="5" type="ORF">CLMAG_11660</name>
</gene>
<dbReference type="OrthoDB" id="9760715at2"/>
<dbReference type="GO" id="GO:0016787">
    <property type="term" value="F:hydrolase activity"/>
    <property type="evidence" value="ECO:0007669"/>
    <property type="project" value="UniProtKB-KW"/>
</dbReference>
<evidence type="ECO:0000256" key="1">
    <source>
        <dbReference type="ARBA" id="ARBA00022801"/>
    </source>
</evidence>